<evidence type="ECO:0000256" key="2">
    <source>
        <dbReference type="SAM" id="Phobius"/>
    </source>
</evidence>
<evidence type="ECO:0000259" key="3">
    <source>
        <dbReference type="Pfam" id="PF00174"/>
    </source>
</evidence>
<evidence type="ECO:0000256" key="1">
    <source>
        <dbReference type="SAM" id="MobiDB-lite"/>
    </source>
</evidence>
<reference evidence="4" key="1">
    <citation type="submission" date="2022-10" db="EMBL/GenBank/DDBJ databases">
        <title>Rhodococcus sp.75.</title>
        <authorList>
            <person name="Sun M."/>
        </authorList>
    </citation>
    <scope>NUCLEOTIDE SEQUENCE</scope>
    <source>
        <strain evidence="4">75</strain>
    </source>
</reference>
<dbReference type="InterPro" id="IPR000572">
    <property type="entry name" value="OxRdtase_Mopterin-bd_dom"/>
</dbReference>
<feature type="transmembrane region" description="Helical" evidence="2">
    <location>
        <begin position="123"/>
        <end position="143"/>
    </location>
</feature>
<keyword evidence="2" id="KW-1133">Transmembrane helix</keyword>
<feature type="transmembrane region" description="Helical" evidence="2">
    <location>
        <begin position="73"/>
        <end position="92"/>
    </location>
</feature>
<sequence length="544" mass="56339">MSEQQNPRISVPASILVGVLAVGAALGISNLVAGLVNPPSTPFLAVGNAAIDRTPKGLREFGISTFGANDKPVLLLGVGITMVILGVVAGLISRRRALPGVILVVVLGVVGLVAVNSRPNTTTVGLVSPVVAAVAGVAALLLLRRATLARSGHVLTAKNATATELAAASHPAADGTPVDEPAGSSHGVSRRGFLGTSAGVAVVAGAAGYGGQLLGRVDIASSQAGVGTIAAPDPLPALKASADFSADKGLPFITSNADFYRVDIALGDGPALTTQDWSLRIHGMVDKEITLSFAELIARPLIEKRLTFTCISYVIGSELVSTADWVGVSLTDLIKEAGPQGGADQIFSTSSDGYTASTPLAAVLEADRGAMLAVNMNGEPLPQVHGFPVRMIVPGFYGYCSATKWLVDIEVTSFADKKAYWTTRDYAATAPVKTGSKIVFPKGLTEPVPTGTVSATGVAWSQPNGISKVEVQFENGSWMEARLADDEGPSTWRMWRIDLPNVSAGNHFLSCRAYDGNGQLQTDVMSPVLPDGQSGLHRINFSAR</sequence>
<keyword evidence="2" id="KW-0472">Membrane</keyword>
<dbReference type="SUPFAM" id="SSF56524">
    <property type="entry name" value="Oxidoreductase molybdopterin-binding domain"/>
    <property type="match status" value="1"/>
</dbReference>
<proteinExistence type="predicted"/>
<dbReference type="RefSeq" id="WP_265383348.1">
    <property type="nucleotide sequence ID" value="NZ_CP110615.1"/>
</dbReference>
<dbReference type="Gene3D" id="2.60.40.650">
    <property type="match status" value="1"/>
</dbReference>
<dbReference type="NCBIfam" id="TIGR01409">
    <property type="entry name" value="TAT_signal_seq"/>
    <property type="match status" value="1"/>
</dbReference>
<dbReference type="Gene3D" id="3.90.420.10">
    <property type="entry name" value="Oxidoreductase, molybdopterin-binding domain"/>
    <property type="match status" value="1"/>
</dbReference>
<dbReference type="InterPro" id="IPR019546">
    <property type="entry name" value="TAT_signal_bac_arc"/>
</dbReference>
<evidence type="ECO:0000313" key="5">
    <source>
        <dbReference type="Proteomes" id="UP001164965"/>
    </source>
</evidence>
<feature type="domain" description="Oxidoreductase molybdopterin-binding" evidence="3">
    <location>
        <begin position="270"/>
        <end position="420"/>
    </location>
</feature>
<gene>
    <name evidence="4" type="ORF">RHODO2019_01715</name>
</gene>
<dbReference type="Pfam" id="PF00174">
    <property type="entry name" value="Oxidored_molyb"/>
    <property type="match status" value="1"/>
</dbReference>
<dbReference type="Proteomes" id="UP001164965">
    <property type="component" value="Chromosome"/>
</dbReference>
<feature type="region of interest" description="Disordered" evidence="1">
    <location>
        <begin position="166"/>
        <end position="187"/>
    </location>
</feature>
<feature type="transmembrane region" description="Helical" evidence="2">
    <location>
        <begin position="12"/>
        <end position="36"/>
    </location>
</feature>
<keyword evidence="2" id="KW-0812">Transmembrane</keyword>
<dbReference type="PANTHER" id="PTHR19372">
    <property type="entry name" value="SULFITE REDUCTASE"/>
    <property type="match status" value="1"/>
</dbReference>
<dbReference type="EMBL" id="CP110615">
    <property type="protein sequence ID" value="UZJ25242.1"/>
    <property type="molecule type" value="Genomic_DNA"/>
</dbReference>
<dbReference type="PANTHER" id="PTHR19372:SF7">
    <property type="entry name" value="SULFITE OXIDASE, MITOCHONDRIAL"/>
    <property type="match status" value="1"/>
</dbReference>
<name>A0ABY6P0Q9_9NOCA</name>
<protein>
    <submittedName>
        <fullName evidence="4">Molybdopterin-dependent oxidoreductase</fullName>
    </submittedName>
</protein>
<dbReference type="SUPFAM" id="SSF81296">
    <property type="entry name" value="E set domains"/>
    <property type="match status" value="1"/>
</dbReference>
<dbReference type="InterPro" id="IPR036374">
    <property type="entry name" value="OxRdtase_Mopterin-bd_sf"/>
</dbReference>
<dbReference type="InterPro" id="IPR014756">
    <property type="entry name" value="Ig_E-set"/>
</dbReference>
<keyword evidence="5" id="KW-1185">Reference proteome</keyword>
<organism evidence="4 5">
    <name type="scientific">Rhodococcus antarcticus</name>
    <dbReference type="NCBI Taxonomy" id="2987751"/>
    <lineage>
        <taxon>Bacteria</taxon>
        <taxon>Bacillati</taxon>
        <taxon>Actinomycetota</taxon>
        <taxon>Actinomycetes</taxon>
        <taxon>Mycobacteriales</taxon>
        <taxon>Nocardiaceae</taxon>
        <taxon>Rhodococcus</taxon>
    </lineage>
</organism>
<feature type="transmembrane region" description="Helical" evidence="2">
    <location>
        <begin position="97"/>
        <end position="117"/>
    </location>
</feature>
<accession>A0ABY6P0Q9</accession>
<evidence type="ECO:0000313" key="4">
    <source>
        <dbReference type="EMBL" id="UZJ25242.1"/>
    </source>
</evidence>